<dbReference type="Pfam" id="PF18701">
    <property type="entry name" value="DUF5641"/>
    <property type="match status" value="1"/>
</dbReference>
<dbReference type="SUPFAM" id="SSF53098">
    <property type="entry name" value="Ribonuclease H-like"/>
    <property type="match status" value="1"/>
</dbReference>
<dbReference type="InterPro" id="IPR036397">
    <property type="entry name" value="RNaseH_sf"/>
</dbReference>
<reference evidence="2 3" key="1">
    <citation type="submission" date="2022-01" db="EMBL/GenBank/DDBJ databases">
        <title>A high-quality chromosome-level genome assembly of rohu carp, Labeo rohita.</title>
        <authorList>
            <person name="Arick M.A. II"/>
            <person name="Hsu C.-Y."/>
            <person name="Magbanua Z."/>
            <person name="Pechanova O."/>
            <person name="Grover C."/>
            <person name="Miller E."/>
            <person name="Thrash A."/>
            <person name="Ezzel L."/>
            <person name="Alam S."/>
            <person name="Benzie J."/>
            <person name="Hamilton M."/>
            <person name="Karsi A."/>
            <person name="Lawrence M.L."/>
            <person name="Peterson D.G."/>
        </authorList>
    </citation>
    <scope>NUCLEOTIDE SEQUENCE [LARGE SCALE GENOMIC DNA]</scope>
    <source>
        <strain evidence="3">BAU-BD-2019</strain>
        <tissue evidence="2">Blood</tissue>
    </source>
</reference>
<dbReference type="PANTHER" id="PTHR47331">
    <property type="entry name" value="PHD-TYPE DOMAIN-CONTAINING PROTEIN"/>
    <property type="match status" value="1"/>
</dbReference>
<feature type="domain" description="DUF5641" evidence="1">
    <location>
        <begin position="138"/>
        <end position="230"/>
    </location>
</feature>
<keyword evidence="3" id="KW-1185">Reference proteome</keyword>
<dbReference type="PANTHER" id="PTHR47331:SF5">
    <property type="entry name" value="RIBONUCLEASE H"/>
    <property type="match status" value="1"/>
</dbReference>
<dbReference type="Gene3D" id="3.30.420.10">
    <property type="entry name" value="Ribonuclease H-like superfamily/Ribonuclease H"/>
    <property type="match status" value="1"/>
</dbReference>
<accession>A0ABQ8MY43</accession>
<evidence type="ECO:0000313" key="3">
    <source>
        <dbReference type="Proteomes" id="UP000830375"/>
    </source>
</evidence>
<dbReference type="InterPro" id="IPR012337">
    <property type="entry name" value="RNaseH-like_sf"/>
</dbReference>
<proteinExistence type="predicted"/>
<comment type="caution">
    <text evidence="2">The sequence shown here is derived from an EMBL/GenBank/DDBJ whole genome shotgun (WGS) entry which is preliminary data.</text>
</comment>
<organism evidence="2 3">
    <name type="scientific">Labeo rohita</name>
    <name type="common">Indian major carp</name>
    <name type="synonym">Cyprinus rohita</name>
    <dbReference type="NCBI Taxonomy" id="84645"/>
    <lineage>
        <taxon>Eukaryota</taxon>
        <taxon>Metazoa</taxon>
        <taxon>Chordata</taxon>
        <taxon>Craniata</taxon>
        <taxon>Vertebrata</taxon>
        <taxon>Euteleostomi</taxon>
        <taxon>Actinopterygii</taxon>
        <taxon>Neopterygii</taxon>
        <taxon>Teleostei</taxon>
        <taxon>Ostariophysi</taxon>
        <taxon>Cypriniformes</taxon>
        <taxon>Cyprinidae</taxon>
        <taxon>Labeoninae</taxon>
        <taxon>Labeonini</taxon>
        <taxon>Labeo</taxon>
    </lineage>
</organism>
<protein>
    <recommendedName>
        <fullName evidence="1">DUF5641 domain-containing protein</fullName>
    </recommendedName>
</protein>
<name>A0ABQ8MY43_LABRO</name>
<evidence type="ECO:0000259" key="1">
    <source>
        <dbReference type="Pfam" id="PF18701"/>
    </source>
</evidence>
<gene>
    <name evidence="2" type="ORF">H4Q32_026472</name>
</gene>
<dbReference type="Proteomes" id="UP000830375">
    <property type="component" value="Unassembled WGS sequence"/>
</dbReference>
<sequence>MANLPSERMETTPPFTYCGMDCFGPFDIKEGRRELKRYGLLFTCLCSRAVHIELLDDLSTDTFLNSLCAFIALRGNVRQLQSDQGTNFVGARPIWVEPGKGKSEQSEPLTPNLLLTMKSSIILPPPGDFVKEDIYLRRRWRRVQYLANEFWQRWKKEYLLSLQQRQKWHKTNRNAKVNDIVIIQDDTTLRNDWKLAKVTAVYPGQDGCVQKVQLLISDSTLDDHGKKLSKLVHLIRPIHKTVTLLEAD</sequence>
<dbReference type="EMBL" id="JACTAM010000003">
    <property type="protein sequence ID" value="KAI2666778.1"/>
    <property type="molecule type" value="Genomic_DNA"/>
</dbReference>
<evidence type="ECO:0000313" key="2">
    <source>
        <dbReference type="EMBL" id="KAI2666778.1"/>
    </source>
</evidence>
<dbReference type="InterPro" id="IPR040676">
    <property type="entry name" value="DUF5641"/>
</dbReference>